<evidence type="ECO:0000256" key="1">
    <source>
        <dbReference type="ARBA" id="ARBA00022490"/>
    </source>
</evidence>
<feature type="binding site" evidence="6">
    <location>
        <position position="70"/>
    </location>
    <ligand>
        <name>S-adenosyl-L-methionine</name>
        <dbReference type="ChEBI" id="CHEBI:59789"/>
    </ligand>
</feature>
<dbReference type="HAMAP" id="MF_00074">
    <property type="entry name" value="16SrRNA_methyltr_G"/>
    <property type="match status" value="1"/>
</dbReference>
<keyword evidence="5 6" id="KW-0949">S-adenosyl-L-methionine</keyword>
<feature type="binding site" evidence="6">
    <location>
        <position position="138"/>
    </location>
    <ligand>
        <name>S-adenosyl-L-methionine</name>
        <dbReference type="ChEBI" id="CHEBI:59789"/>
    </ligand>
</feature>
<accession>A0A238J7N4</accession>
<name>A0A238J7N4_9RHOB</name>
<dbReference type="PIRSF" id="PIRSF003078">
    <property type="entry name" value="GidB"/>
    <property type="match status" value="1"/>
</dbReference>
<gene>
    <name evidence="6 7" type="primary">rsmG</name>
    <name evidence="7" type="ORF">TRP8649_00240</name>
</gene>
<dbReference type="Gene3D" id="3.40.50.150">
    <property type="entry name" value="Vaccinia Virus protein VP39"/>
    <property type="match status" value="1"/>
</dbReference>
<organism evidence="7 8">
    <name type="scientific">Pelagimonas phthalicica</name>
    <dbReference type="NCBI Taxonomy" id="1037362"/>
    <lineage>
        <taxon>Bacteria</taxon>
        <taxon>Pseudomonadati</taxon>
        <taxon>Pseudomonadota</taxon>
        <taxon>Alphaproteobacteria</taxon>
        <taxon>Rhodobacterales</taxon>
        <taxon>Roseobacteraceae</taxon>
        <taxon>Pelagimonas</taxon>
    </lineage>
</organism>
<proteinExistence type="inferred from homology"/>
<dbReference type="GO" id="GO:0070043">
    <property type="term" value="F:rRNA (guanine-N7-)-methyltransferase activity"/>
    <property type="evidence" value="ECO:0007669"/>
    <property type="project" value="UniProtKB-UniRule"/>
</dbReference>
<dbReference type="RefSeq" id="WP_099241827.1">
    <property type="nucleotide sequence ID" value="NZ_FXXP01000001.1"/>
</dbReference>
<dbReference type="PANTHER" id="PTHR31760">
    <property type="entry name" value="S-ADENOSYL-L-METHIONINE-DEPENDENT METHYLTRANSFERASES SUPERFAMILY PROTEIN"/>
    <property type="match status" value="1"/>
</dbReference>
<comment type="similarity">
    <text evidence="6">Belongs to the methyltransferase superfamily. RNA methyltransferase RsmG family.</text>
</comment>
<evidence type="ECO:0000256" key="3">
    <source>
        <dbReference type="ARBA" id="ARBA00022603"/>
    </source>
</evidence>
<evidence type="ECO:0000256" key="2">
    <source>
        <dbReference type="ARBA" id="ARBA00022552"/>
    </source>
</evidence>
<dbReference type="OrthoDB" id="9808773at2"/>
<keyword evidence="8" id="KW-1185">Reference proteome</keyword>
<dbReference type="InterPro" id="IPR003682">
    <property type="entry name" value="rRNA_ssu_MeTfrase_G"/>
</dbReference>
<dbReference type="SUPFAM" id="SSF53335">
    <property type="entry name" value="S-adenosyl-L-methionine-dependent methyltransferases"/>
    <property type="match status" value="1"/>
</dbReference>
<sequence>MTLRQDPLDHVSRETLEALKQYEHLLKKWNPKINLVAPASLSETWDRHIKDSAQIFWLANREAKVWLDFGSGAGFPGLVCATLAKYEKSKTRFALVESDSRKCAFLRTVNRELNLNVEIHNQRAEVLTGQDADIISARALAPLDKLLFFAQKHMKPTTQMLFPKGQNWASEKKAAEVNWRFSCVEHPSITLKEAVVLEIGDVVHA</sequence>
<dbReference type="NCBIfam" id="TIGR00138">
    <property type="entry name" value="rsmG_gidB"/>
    <property type="match status" value="1"/>
</dbReference>
<keyword evidence="3 6" id="KW-0489">Methyltransferase</keyword>
<evidence type="ECO:0000313" key="8">
    <source>
        <dbReference type="Proteomes" id="UP000225972"/>
    </source>
</evidence>
<keyword evidence="2 6" id="KW-0698">rRNA processing</keyword>
<keyword evidence="1 6" id="KW-0963">Cytoplasm</keyword>
<comment type="function">
    <text evidence="6">Specifically methylates the N7 position of guanine in position 527 of 16S rRNA.</text>
</comment>
<feature type="binding site" evidence="6">
    <location>
        <position position="75"/>
    </location>
    <ligand>
        <name>S-adenosyl-L-methionine</name>
        <dbReference type="ChEBI" id="CHEBI:59789"/>
    </ligand>
</feature>
<dbReference type="EMBL" id="FXXP01000001">
    <property type="protein sequence ID" value="SMX26167.1"/>
    <property type="molecule type" value="Genomic_DNA"/>
</dbReference>
<keyword evidence="4 6" id="KW-0808">Transferase</keyword>
<dbReference type="Proteomes" id="UP000225972">
    <property type="component" value="Unassembled WGS sequence"/>
</dbReference>
<evidence type="ECO:0000256" key="4">
    <source>
        <dbReference type="ARBA" id="ARBA00022679"/>
    </source>
</evidence>
<evidence type="ECO:0000313" key="7">
    <source>
        <dbReference type="EMBL" id="SMX26167.1"/>
    </source>
</evidence>
<evidence type="ECO:0000256" key="5">
    <source>
        <dbReference type="ARBA" id="ARBA00022691"/>
    </source>
</evidence>
<protein>
    <recommendedName>
        <fullName evidence="6">Ribosomal RNA small subunit methyltransferase G</fullName>
        <ecNumber evidence="6">2.1.1.170</ecNumber>
    </recommendedName>
    <alternativeName>
        <fullName evidence="6">16S rRNA 7-methylguanosine methyltransferase</fullName>
        <shortName evidence="6">16S rRNA m7G methyltransferase</shortName>
    </alternativeName>
</protein>
<dbReference type="GO" id="GO:0005829">
    <property type="term" value="C:cytosol"/>
    <property type="evidence" value="ECO:0007669"/>
    <property type="project" value="TreeGrafter"/>
</dbReference>
<evidence type="ECO:0000256" key="6">
    <source>
        <dbReference type="HAMAP-Rule" id="MF_00074"/>
    </source>
</evidence>
<comment type="catalytic activity">
    <reaction evidence="6">
        <text>guanosine(527) in 16S rRNA + S-adenosyl-L-methionine = N(7)-methylguanosine(527) in 16S rRNA + S-adenosyl-L-homocysteine</text>
        <dbReference type="Rhea" id="RHEA:42732"/>
        <dbReference type="Rhea" id="RHEA-COMP:10209"/>
        <dbReference type="Rhea" id="RHEA-COMP:10210"/>
        <dbReference type="ChEBI" id="CHEBI:57856"/>
        <dbReference type="ChEBI" id="CHEBI:59789"/>
        <dbReference type="ChEBI" id="CHEBI:74269"/>
        <dbReference type="ChEBI" id="CHEBI:74480"/>
        <dbReference type="EC" id="2.1.1.170"/>
    </reaction>
</comment>
<dbReference type="InterPro" id="IPR029063">
    <property type="entry name" value="SAM-dependent_MTases_sf"/>
</dbReference>
<dbReference type="PANTHER" id="PTHR31760:SF0">
    <property type="entry name" value="S-ADENOSYL-L-METHIONINE-DEPENDENT METHYLTRANSFERASES SUPERFAMILY PROTEIN"/>
    <property type="match status" value="1"/>
</dbReference>
<reference evidence="8" key="1">
    <citation type="submission" date="2017-05" db="EMBL/GenBank/DDBJ databases">
        <authorList>
            <person name="Rodrigo-Torres L."/>
            <person name="Arahal R. D."/>
            <person name="Lucena T."/>
        </authorList>
    </citation>
    <scope>NUCLEOTIDE SEQUENCE [LARGE SCALE GENOMIC DNA]</scope>
    <source>
        <strain evidence="8">CECT 8649</strain>
    </source>
</reference>
<comment type="caution">
    <text evidence="6">Lacks conserved residue(s) required for the propagation of feature annotation.</text>
</comment>
<dbReference type="Pfam" id="PF02527">
    <property type="entry name" value="GidB"/>
    <property type="match status" value="1"/>
</dbReference>
<dbReference type="EC" id="2.1.1.170" evidence="6"/>
<feature type="binding site" evidence="6">
    <location>
        <begin position="124"/>
        <end position="125"/>
    </location>
    <ligand>
        <name>S-adenosyl-L-methionine</name>
        <dbReference type="ChEBI" id="CHEBI:59789"/>
    </ligand>
</feature>
<dbReference type="AlphaFoldDB" id="A0A238J7N4"/>
<comment type="subcellular location">
    <subcellularLocation>
        <location evidence="6">Cytoplasm</location>
    </subcellularLocation>
</comment>